<gene>
    <name evidence="1" type="ORF">GQ466_18120</name>
</gene>
<accession>A0A6I4WAZ4</accession>
<evidence type="ECO:0000313" key="1">
    <source>
        <dbReference type="EMBL" id="MXQ65940.1"/>
    </source>
</evidence>
<dbReference type="AlphaFoldDB" id="A0A6I4WAZ4"/>
<dbReference type="OrthoDB" id="3483217at2"/>
<dbReference type="Proteomes" id="UP000431901">
    <property type="component" value="Unassembled WGS sequence"/>
</dbReference>
<reference evidence="1 2" key="1">
    <citation type="submission" date="2019-12" db="EMBL/GenBank/DDBJ databases">
        <title>Nocardia macrotermitis sp. nov. and Nocardia aurantia sp. nov., isolated from the gut of the fungus growing-termite Macrotermes natalensis.</title>
        <authorList>
            <person name="Christine B."/>
            <person name="Rene B."/>
        </authorList>
    </citation>
    <scope>NUCLEOTIDE SEQUENCE [LARGE SCALE GENOMIC DNA]</scope>
    <source>
        <strain evidence="1 2">DSM 102126</strain>
    </source>
</reference>
<comment type="caution">
    <text evidence="1">The sequence shown here is derived from an EMBL/GenBank/DDBJ whole genome shotgun (WGS) entry which is preliminary data.</text>
</comment>
<sequence length="76" mass="8173">MNETTFHLTHPRFHGPAERTLVEPWLGELSGLSLNGYTETAPSTGPALLPSPLSVVEALITPPGYTAHRRRVALAA</sequence>
<dbReference type="RefSeq" id="WP_161104147.1">
    <property type="nucleotide sequence ID" value="NZ_JBHLYI010000004.1"/>
</dbReference>
<protein>
    <submittedName>
        <fullName evidence="1">Uncharacterized protein</fullName>
    </submittedName>
</protein>
<dbReference type="EMBL" id="WUTW01000003">
    <property type="protein sequence ID" value="MXQ65940.1"/>
    <property type="molecule type" value="Genomic_DNA"/>
</dbReference>
<keyword evidence="2" id="KW-1185">Reference proteome</keyword>
<organism evidence="1 2">
    <name type="scientific">Actinomadura rayongensis</name>
    <dbReference type="NCBI Taxonomy" id="1429076"/>
    <lineage>
        <taxon>Bacteria</taxon>
        <taxon>Bacillati</taxon>
        <taxon>Actinomycetota</taxon>
        <taxon>Actinomycetes</taxon>
        <taxon>Streptosporangiales</taxon>
        <taxon>Thermomonosporaceae</taxon>
        <taxon>Actinomadura</taxon>
    </lineage>
</organism>
<proteinExistence type="predicted"/>
<name>A0A6I4WAZ4_9ACTN</name>
<evidence type="ECO:0000313" key="2">
    <source>
        <dbReference type="Proteomes" id="UP000431901"/>
    </source>
</evidence>